<keyword evidence="2" id="KW-0472">Membrane</keyword>
<keyword evidence="2" id="KW-0812">Transmembrane</keyword>
<keyword evidence="4" id="KW-1185">Reference proteome</keyword>
<sequence length="162" mass="18468">MPREPDQVTALRLEQAALRVGQAELRAEQLQLKAEQLQHELDRVRQFALHERRLELFRLLRRLGDGLWWLMVIGSTYFPLRGVEPLAHQFAGRNTQLRAGLTISFAFAAVTGVGWLSTGIQSRLRKQKIRNQRRRLADLESELAAGNRDSREVSSSTARGDV</sequence>
<feature type="coiled-coil region" evidence="1">
    <location>
        <begin position="122"/>
        <end position="149"/>
    </location>
</feature>
<feature type="transmembrane region" description="Helical" evidence="2">
    <location>
        <begin position="59"/>
        <end position="80"/>
    </location>
</feature>
<accession>A0ABV6P619</accession>
<organism evidence="3 4">
    <name type="scientific">Plantactinospora siamensis</name>
    <dbReference type="NCBI Taxonomy" id="555372"/>
    <lineage>
        <taxon>Bacteria</taxon>
        <taxon>Bacillati</taxon>
        <taxon>Actinomycetota</taxon>
        <taxon>Actinomycetes</taxon>
        <taxon>Micromonosporales</taxon>
        <taxon>Micromonosporaceae</taxon>
        <taxon>Plantactinospora</taxon>
    </lineage>
</organism>
<proteinExistence type="predicted"/>
<feature type="coiled-coil region" evidence="1">
    <location>
        <begin position="13"/>
        <end position="47"/>
    </location>
</feature>
<dbReference type="Proteomes" id="UP001589894">
    <property type="component" value="Unassembled WGS sequence"/>
</dbReference>
<name>A0ABV6P619_9ACTN</name>
<evidence type="ECO:0000313" key="4">
    <source>
        <dbReference type="Proteomes" id="UP001589894"/>
    </source>
</evidence>
<dbReference type="RefSeq" id="WP_377343896.1">
    <property type="nucleotide sequence ID" value="NZ_JBHLUE010000034.1"/>
</dbReference>
<dbReference type="EMBL" id="JBHLUE010000034">
    <property type="protein sequence ID" value="MFC0568401.1"/>
    <property type="molecule type" value="Genomic_DNA"/>
</dbReference>
<keyword evidence="1" id="KW-0175">Coiled coil</keyword>
<gene>
    <name evidence="3" type="ORF">ACFFHU_30225</name>
</gene>
<evidence type="ECO:0000256" key="2">
    <source>
        <dbReference type="SAM" id="Phobius"/>
    </source>
</evidence>
<evidence type="ECO:0000313" key="3">
    <source>
        <dbReference type="EMBL" id="MFC0568401.1"/>
    </source>
</evidence>
<evidence type="ECO:0000256" key="1">
    <source>
        <dbReference type="SAM" id="Coils"/>
    </source>
</evidence>
<keyword evidence="2" id="KW-1133">Transmembrane helix</keyword>
<reference evidence="3 4" key="1">
    <citation type="submission" date="2024-09" db="EMBL/GenBank/DDBJ databases">
        <authorList>
            <person name="Sun Q."/>
            <person name="Mori K."/>
        </authorList>
    </citation>
    <scope>NUCLEOTIDE SEQUENCE [LARGE SCALE GENOMIC DNA]</scope>
    <source>
        <strain evidence="3 4">TBRC 2205</strain>
    </source>
</reference>
<comment type="caution">
    <text evidence="3">The sequence shown here is derived from an EMBL/GenBank/DDBJ whole genome shotgun (WGS) entry which is preliminary data.</text>
</comment>
<feature type="transmembrane region" description="Helical" evidence="2">
    <location>
        <begin position="100"/>
        <end position="120"/>
    </location>
</feature>
<protein>
    <submittedName>
        <fullName evidence="3">Uncharacterized protein</fullName>
    </submittedName>
</protein>